<keyword evidence="4" id="KW-1185">Reference proteome</keyword>
<proteinExistence type="inferred from homology"/>
<reference evidence="3" key="1">
    <citation type="submission" date="2019-06" db="EMBL/GenBank/DDBJ databases">
        <authorList>
            <consortium name="Wellcome Sanger Institute Data Sharing"/>
        </authorList>
    </citation>
    <scope>NUCLEOTIDE SEQUENCE [LARGE SCALE GENOMIC DNA]</scope>
</reference>
<organism evidence="3 4">
    <name type="scientific">Sphaeramia orbicularis</name>
    <name type="common">orbiculate cardinalfish</name>
    <dbReference type="NCBI Taxonomy" id="375764"/>
    <lineage>
        <taxon>Eukaryota</taxon>
        <taxon>Metazoa</taxon>
        <taxon>Chordata</taxon>
        <taxon>Craniata</taxon>
        <taxon>Vertebrata</taxon>
        <taxon>Euteleostomi</taxon>
        <taxon>Actinopterygii</taxon>
        <taxon>Neopterygii</taxon>
        <taxon>Teleostei</taxon>
        <taxon>Neoteleostei</taxon>
        <taxon>Acanthomorphata</taxon>
        <taxon>Gobiaria</taxon>
        <taxon>Kurtiformes</taxon>
        <taxon>Apogonoidei</taxon>
        <taxon>Apogonidae</taxon>
        <taxon>Apogoninae</taxon>
        <taxon>Sphaeramia</taxon>
    </lineage>
</organism>
<dbReference type="InParanoid" id="A0A672ZG44"/>
<feature type="compositionally biased region" description="Basic and acidic residues" evidence="2">
    <location>
        <begin position="121"/>
        <end position="132"/>
    </location>
</feature>
<dbReference type="Ensembl" id="ENSSORT00005016758.1">
    <property type="protein sequence ID" value="ENSSORP00005016251.1"/>
    <property type="gene ID" value="ENSSORG00005008234.1"/>
</dbReference>
<dbReference type="SUPFAM" id="SSF50353">
    <property type="entry name" value="Cytokine"/>
    <property type="match status" value="1"/>
</dbReference>
<accession>A0A672ZG44</accession>
<sequence length="170" mass="19263">HAINMKAETSIVPIRTQTSNFVSIFDLRRKRFVCMDLQGELYNSRQKDKEGCLFQRIWLDWENHDVFYSTSGGRLLKIEGVELNAPHRGHLHSLRRQKRSDDVNRSDPLGTETHHSSPPKPEPDHGQPERDQAGAVSKETITSCHDPLRVLQSNGSVSPVKTNIADSAEQ</sequence>
<dbReference type="InterPro" id="IPR008996">
    <property type="entry name" value="IL1/FGF"/>
</dbReference>
<reference evidence="3" key="3">
    <citation type="submission" date="2025-09" db="UniProtKB">
        <authorList>
            <consortium name="Ensembl"/>
        </authorList>
    </citation>
    <scope>IDENTIFICATION</scope>
</reference>
<evidence type="ECO:0000256" key="1">
    <source>
        <dbReference type="ARBA" id="ARBA00007936"/>
    </source>
</evidence>
<comment type="similarity">
    <text evidence="1">Belongs to the heparin-binding growth factors family.</text>
</comment>
<evidence type="ECO:0000313" key="4">
    <source>
        <dbReference type="Proteomes" id="UP000472271"/>
    </source>
</evidence>
<evidence type="ECO:0000313" key="3">
    <source>
        <dbReference type="Ensembl" id="ENSSORP00005016251.1"/>
    </source>
</evidence>
<name>A0A672ZG44_9TELE</name>
<feature type="compositionally biased region" description="Polar residues" evidence="2">
    <location>
        <begin position="151"/>
        <end position="170"/>
    </location>
</feature>
<dbReference type="Proteomes" id="UP000472271">
    <property type="component" value="Chromosome 6"/>
</dbReference>
<feature type="region of interest" description="Disordered" evidence="2">
    <location>
        <begin position="88"/>
        <end position="170"/>
    </location>
</feature>
<protein>
    <recommendedName>
        <fullName evidence="5">Fibroblast growth factor 23</fullName>
    </recommendedName>
</protein>
<dbReference type="Pfam" id="PF00167">
    <property type="entry name" value="FGF"/>
    <property type="match status" value="1"/>
</dbReference>
<evidence type="ECO:0000256" key="2">
    <source>
        <dbReference type="SAM" id="MobiDB-lite"/>
    </source>
</evidence>
<evidence type="ECO:0008006" key="5">
    <source>
        <dbReference type="Google" id="ProtNLM"/>
    </source>
</evidence>
<dbReference type="Gene3D" id="2.80.10.50">
    <property type="match status" value="1"/>
</dbReference>
<feature type="compositionally biased region" description="Basic residues" evidence="2">
    <location>
        <begin position="88"/>
        <end position="98"/>
    </location>
</feature>
<dbReference type="GO" id="GO:0008083">
    <property type="term" value="F:growth factor activity"/>
    <property type="evidence" value="ECO:0007669"/>
    <property type="project" value="InterPro"/>
</dbReference>
<reference evidence="3" key="2">
    <citation type="submission" date="2025-08" db="UniProtKB">
        <authorList>
            <consortium name="Ensembl"/>
        </authorList>
    </citation>
    <scope>IDENTIFICATION</scope>
</reference>
<dbReference type="InterPro" id="IPR002209">
    <property type="entry name" value="Fibroblast_GF_fam"/>
</dbReference>
<dbReference type="AlphaFoldDB" id="A0A672ZG44"/>